<dbReference type="Proteomes" id="UP001610446">
    <property type="component" value="Unassembled WGS sequence"/>
</dbReference>
<organism evidence="1 2">
    <name type="scientific">Aspergillus pseudoustus</name>
    <dbReference type="NCBI Taxonomy" id="1810923"/>
    <lineage>
        <taxon>Eukaryota</taxon>
        <taxon>Fungi</taxon>
        <taxon>Dikarya</taxon>
        <taxon>Ascomycota</taxon>
        <taxon>Pezizomycotina</taxon>
        <taxon>Eurotiomycetes</taxon>
        <taxon>Eurotiomycetidae</taxon>
        <taxon>Eurotiales</taxon>
        <taxon>Aspergillaceae</taxon>
        <taxon>Aspergillus</taxon>
        <taxon>Aspergillus subgen. Nidulantes</taxon>
    </lineage>
</organism>
<evidence type="ECO:0000313" key="1">
    <source>
        <dbReference type="EMBL" id="KAL2830416.1"/>
    </source>
</evidence>
<protein>
    <submittedName>
        <fullName evidence="1">Uncharacterized protein</fullName>
    </submittedName>
</protein>
<gene>
    <name evidence="1" type="ORF">BJY01DRAFT_254636</name>
</gene>
<accession>A0ABR4IRM2</accession>
<keyword evidence="2" id="KW-1185">Reference proteome</keyword>
<reference evidence="1 2" key="1">
    <citation type="submission" date="2024-07" db="EMBL/GenBank/DDBJ databases">
        <title>Section-level genome sequencing and comparative genomics of Aspergillus sections Usti and Cavernicolus.</title>
        <authorList>
            <consortium name="Lawrence Berkeley National Laboratory"/>
            <person name="Nybo J.L."/>
            <person name="Vesth T.C."/>
            <person name="Theobald S."/>
            <person name="Frisvad J.C."/>
            <person name="Larsen T.O."/>
            <person name="Kjaerboelling I."/>
            <person name="Rothschild-Mancinelli K."/>
            <person name="Lyhne E.K."/>
            <person name="Kogle M.E."/>
            <person name="Barry K."/>
            <person name="Clum A."/>
            <person name="Na H."/>
            <person name="Ledsgaard L."/>
            <person name="Lin J."/>
            <person name="Lipzen A."/>
            <person name="Kuo A."/>
            <person name="Riley R."/>
            <person name="Mondo S."/>
            <person name="Labutti K."/>
            <person name="Haridas S."/>
            <person name="Pangalinan J."/>
            <person name="Salamov A.A."/>
            <person name="Simmons B.A."/>
            <person name="Magnuson J.K."/>
            <person name="Chen J."/>
            <person name="Drula E."/>
            <person name="Henrissat B."/>
            <person name="Wiebenga A."/>
            <person name="Lubbers R.J."/>
            <person name="Gomes A.C."/>
            <person name="Makela M.R."/>
            <person name="Stajich J."/>
            <person name="Grigoriev I.V."/>
            <person name="Mortensen U.H."/>
            <person name="De Vries R.P."/>
            <person name="Baker S.E."/>
            <person name="Andersen M.R."/>
        </authorList>
    </citation>
    <scope>NUCLEOTIDE SEQUENCE [LARGE SCALE GENOMIC DNA]</scope>
    <source>
        <strain evidence="1 2">CBS 123904</strain>
    </source>
</reference>
<name>A0ABR4IRM2_9EURO</name>
<evidence type="ECO:0000313" key="2">
    <source>
        <dbReference type="Proteomes" id="UP001610446"/>
    </source>
</evidence>
<dbReference type="EMBL" id="JBFXLU010000305">
    <property type="protein sequence ID" value="KAL2830416.1"/>
    <property type="molecule type" value="Genomic_DNA"/>
</dbReference>
<sequence length="497" mass="57835">MNQILETTAYRGRYLGVVYLYVIEERILEQVQHSFAQREPPYRLNQSIDQWKRWLDEHGISKNLSKDEVVFVKAFRNQFAVPQGTWNWLVFGSGILLDNIKLEERFAELEATPLDAQYEIPRPVMFIYLPFNFTLLDDPAIFRNFRRFLFFTRVHFDTSFDRGSWAPDERGLYARTPELRAGLSWLSDLHNEVVAALKQFKHGTPSRGRAILRDAFGHNDFIVNTSHHRQLPDILAVLLLILRGGFTDIYLWLISDLIRLARRHLSQNDPRRVMFEFLRTLPRGPDAHVHLGQLYFAFDAYCRYLWMSRIGSQDSRAYMSYNQASFPRADAGAFYDFFEGKDLATINAILASADAQLGLRSHETFLLWHTTLRFLLAETRSPEMVRLAQRFCVRLLEFTTQWDNTRQRQLNLDAALSFYLLGQAHASNGDPRSAFDAFDKPVNVRNHVVADDRRDTSREAALERMRELVTEIGNIGSATEYQLRIERTYSDMDVGGQ</sequence>
<comment type="caution">
    <text evidence="1">The sequence shown here is derived from an EMBL/GenBank/DDBJ whole genome shotgun (WGS) entry which is preliminary data.</text>
</comment>
<proteinExistence type="predicted"/>